<dbReference type="Proteomes" id="UP000821865">
    <property type="component" value="Chromosome 4"/>
</dbReference>
<comment type="caution">
    <text evidence="1">The sequence shown here is derived from an EMBL/GenBank/DDBJ whole genome shotgun (WGS) entry which is preliminary data.</text>
</comment>
<evidence type="ECO:0000313" key="1">
    <source>
        <dbReference type="EMBL" id="KAH7953046.1"/>
    </source>
</evidence>
<evidence type="ECO:0000313" key="2">
    <source>
        <dbReference type="Proteomes" id="UP000821865"/>
    </source>
</evidence>
<proteinExistence type="predicted"/>
<accession>A0ACB8CV90</accession>
<sequence length="202" mass="22765">MWSAISGFLKNLKVTPTIRQKMSNCSFRTAMHLPCRYLLAMRCELGLAKFEPSLCTKRWLAEHYVRSRRVLLPDEHQMPEPMQIDKVEKQPILSSHQMNKKAAAIAEKIASIVSEVSMPKFQERLGILEALLRHWSLDEDILISKTQVIADGDIDDPCLKPEDIERRGKSSTAACTLSSAEYVYTSCETAVMSGKGTIPLLL</sequence>
<name>A0ACB8CV90_DERSI</name>
<reference evidence="1" key="1">
    <citation type="submission" date="2020-05" db="EMBL/GenBank/DDBJ databases">
        <title>Large-scale comparative analyses of tick genomes elucidate their genetic diversity and vector capacities.</title>
        <authorList>
            <person name="Jia N."/>
            <person name="Wang J."/>
            <person name="Shi W."/>
            <person name="Du L."/>
            <person name="Sun Y."/>
            <person name="Zhan W."/>
            <person name="Jiang J."/>
            <person name="Wang Q."/>
            <person name="Zhang B."/>
            <person name="Ji P."/>
            <person name="Sakyi L.B."/>
            <person name="Cui X."/>
            <person name="Yuan T."/>
            <person name="Jiang B."/>
            <person name="Yang W."/>
            <person name="Lam T.T.-Y."/>
            <person name="Chang Q."/>
            <person name="Ding S."/>
            <person name="Wang X."/>
            <person name="Zhu J."/>
            <person name="Ruan X."/>
            <person name="Zhao L."/>
            <person name="Wei J."/>
            <person name="Que T."/>
            <person name="Du C."/>
            <person name="Cheng J."/>
            <person name="Dai P."/>
            <person name="Han X."/>
            <person name="Huang E."/>
            <person name="Gao Y."/>
            <person name="Liu J."/>
            <person name="Shao H."/>
            <person name="Ye R."/>
            <person name="Li L."/>
            <person name="Wei W."/>
            <person name="Wang X."/>
            <person name="Wang C."/>
            <person name="Yang T."/>
            <person name="Huo Q."/>
            <person name="Li W."/>
            <person name="Guo W."/>
            <person name="Chen H."/>
            <person name="Zhou L."/>
            <person name="Ni X."/>
            <person name="Tian J."/>
            <person name="Zhou Y."/>
            <person name="Sheng Y."/>
            <person name="Liu T."/>
            <person name="Pan Y."/>
            <person name="Xia L."/>
            <person name="Li J."/>
            <person name="Zhao F."/>
            <person name="Cao W."/>
        </authorList>
    </citation>
    <scope>NUCLEOTIDE SEQUENCE</scope>
    <source>
        <strain evidence="1">Dsil-2018</strain>
    </source>
</reference>
<keyword evidence="2" id="KW-1185">Reference proteome</keyword>
<gene>
    <name evidence="1" type="ORF">HPB49_004009</name>
</gene>
<protein>
    <submittedName>
        <fullName evidence="1">Uncharacterized protein</fullName>
    </submittedName>
</protein>
<dbReference type="EMBL" id="CM023473">
    <property type="protein sequence ID" value="KAH7953046.1"/>
    <property type="molecule type" value="Genomic_DNA"/>
</dbReference>
<organism evidence="1 2">
    <name type="scientific">Dermacentor silvarum</name>
    <name type="common">Tick</name>
    <dbReference type="NCBI Taxonomy" id="543639"/>
    <lineage>
        <taxon>Eukaryota</taxon>
        <taxon>Metazoa</taxon>
        <taxon>Ecdysozoa</taxon>
        <taxon>Arthropoda</taxon>
        <taxon>Chelicerata</taxon>
        <taxon>Arachnida</taxon>
        <taxon>Acari</taxon>
        <taxon>Parasitiformes</taxon>
        <taxon>Ixodida</taxon>
        <taxon>Ixodoidea</taxon>
        <taxon>Ixodidae</taxon>
        <taxon>Rhipicephalinae</taxon>
        <taxon>Dermacentor</taxon>
    </lineage>
</organism>